<keyword evidence="1" id="KW-0732">Signal</keyword>
<protein>
    <submittedName>
        <fullName evidence="2">Isoaspartyl peptidase/L-asparaginase family protein</fullName>
    </submittedName>
</protein>
<name>A0ABW2DMF7_9BACT</name>
<organism evidence="2 3">
    <name type="scientific">Rufibacter roseus</name>
    <dbReference type="NCBI Taxonomy" id="1567108"/>
    <lineage>
        <taxon>Bacteria</taxon>
        <taxon>Pseudomonadati</taxon>
        <taxon>Bacteroidota</taxon>
        <taxon>Cytophagia</taxon>
        <taxon>Cytophagales</taxon>
        <taxon>Hymenobacteraceae</taxon>
        <taxon>Rufibacter</taxon>
    </lineage>
</organism>
<proteinExistence type="predicted"/>
<dbReference type="EMBL" id="JBHSYQ010000003">
    <property type="protein sequence ID" value="MFC6997511.1"/>
    <property type="molecule type" value="Genomic_DNA"/>
</dbReference>
<dbReference type="Pfam" id="PF01112">
    <property type="entry name" value="Asparaginase_2"/>
    <property type="match status" value="1"/>
</dbReference>
<reference evidence="3" key="1">
    <citation type="journal article" date="2019" name="Int. J. Syst. Evol. Microbiol.">
        <title>The Global Catalogue of Microorganisms (GCM) 10K type strain sequencing project: providing services to taxonomists for standard genome sequencing and annotation.</title>
        <authorList>
            <consortium name="The Broad Institute Genomics Platform"/>
            <consortium name="The Broad Institute Genome Sequencing Center for Infectious Disease"/>
            <person name="Wu L."/>
            <person name="Ma J."/>
        </authorList>
    </citation>
    <scope>NUCLEOTIDE SEQUENCE [LARGE SCALE GENOMIC DNA]</scope>
    <source>
        <strain evidence="3">CGMCC 4.7393</strain>
    </source>
</reference>
<dbReference type="SUPFAM" id="SSF56235">
    <property type="entry name" value="N-terminal nucleophile aminohydrolases (Ntn hydrolases)"/>
    <property type="match status" value="1"/>
</dbReference>
<evidence type="ECO:0000256" key="1">
    <source>
        <dbReference type="SAM" id="SignalP"/>
    </source>
</evidence>
<gene>
    <name evidence="2" type="ORF">ACFQHR_07740</name>
</gene>
<dbReference type="Gene3D" id="3.60.20.30">
    <property type="entry name" value="(Glycosyl)asparaginase"/>
    <property type="match status" value="1"/>
</dbReference>
<evidence type="ECO:0000313" key="3">
    <source>
        <dbReference type="Proteomes" id="UP001596405"/>
    </source>
</evidence>
<feature type="signal peptide" evidence="1">
    <location>
        <begin position="1"/>
        <end position="20"/>
    </location>
</feature>
<sequence>MKKQLLLLLCCLALVFNAEAQQTKPDYSKITLVIHGGAGTITRKNMTPEREKAYQEVLNQALQTGYVILKKGGSSLDAVEATVRVMEDSPLFNAGKGAVFTNEGKNEMDAAIMDGKTRNAGAIASVTTIRNPISTARAVMEKSPHVMMMGNGAEQFAKEQGQTIVDPFYFRTETRFQQLERARQSEKVKLDHSDTTSSINNGENIFTEGKKFGTVGAVALDAYGNLAAATSTGGMTNKRYGRVGDAPIIGAGTYADNNTCAVSATGHGEYFIRAVVAYDVAALMNYKKLPIKKAAEEVVMDKLVKFGGEGGLIALDKNGNFAMPFNSEGMYRGYINNKKSEVLIYKD</sequence>
<dbReference type="PANTHER" id="PTHR10188">
    <property type="entry name" value="L-ASPARAGINASE"/>
    <property type="match status" value="1"/>
</dbReference>
<dbReference type="InterPro" id="IPR000246">
    <property type="entry name" value="Peptidase_T2"/>
</dbReference>
<feature type="chain" id="PRO_5047029555" evidence="1">
    <location>
        <begin position="21"/>
        <end position="347"/>
    </location>
</feature>
<accession>A0ABW2DMF7</accession>
<dbReference type="CDD" id="cd04701">
    <property type="entry name" value="Asparaginase_2"/>
    <property type="match status" value="1"/>
</dbReference>
<dbReference type="RefSeq" id="WP_066619225.1">
    <property type="nucleotide sequence ID" value="NZ_JBHSYQ010000003.1"/>
</dbReference>
<keyword evidence="3" id="KW-1185">Reference proteome</keyword>
<evidence type="ECO:0000313" key="2">
    <source>
        <dbReference type="EMBL" id="MFC6997511.1"/>
    </source>
</evidence>
<dbReference type="Proteomes" id="UP001596405">
    <property type="component" value="Unassembled WGS sequence"/>
</dbReference>
<dbReference type="PANTHER" id="PTHR10188:SF6">
    <property type="entry name" value="N(4)-(BETA-N-ACETYLGLUCOSAMINYL)-L-ASPARAGINASE"/>
    <property type="match status" value="1"/>
</dbReference>
<comment type="caution">
    <text evidence="2">The sequence shown here is derived from an EMBL/GenBank/DDBJ whole genome shotgun (WGS) entry which is preliminary data.</text>
</comment>
<dbReference type="InterPro" id="IPR029055">
    <property type="entry name" value="Ntn_hydrolases_N"/>
</dbReference>